<dbReference type="AlphaFoldDB" id="A0A7R9FKC3"/>
<organism evidence="2">
    <name type="scientific">Timema tahoe</name>
    <dbReference type="NCBI Taxonomy" id="61484"/>
    <lineage>
        <taxon>Eukaryota</taxon>
        <taxon>Metazoa</taxon>
        <taxon>Ecdysozoa</taxon>
        <taxon>Arthropoda</taxon>
        <taxon>Hexapoda</taxon>
        <taxon>Insecta</taxon>
        <taxon>Pterygota</taxon>
        <taxon>Neoptera</taxon>
        <taxon>Polyneoptera</taxon>
        <taxon>Phasmatodea</taxon>
        <taxon>Timematodea</taxon>
        <taxon>Timematoidea</taxon>
        <taxon>Timematidae</taxon>
        <taxon>Timema</taxon>
    </lineage>
</organism>
<sequence>MWRYTGTCNNTQVHPTLHRYIRHSTGTSDTSQVHPTLHRYIRHSTGTCDNTQYPFICPHEAELTSFQTNSLEVPGIEPRTRTATMTRDGQYTLICEEIQELTELLTFLDCPKEWHDIYFVFACVWAFGATMFQDQVRRTVPCSLRLRPTRTIFPAASKLSFFVARKIMETMSFQWRDAIRAANIARHIRLQGHVTLEGARSQFSMRHIPPLYLPHNSTKTLCCILLQAVDYRVEFTKWWVNEFKSIKFPPQGTVFDYYIDTESKQFVAWTERLPRFNLDPDVPLQVRSS</sequence>
<dbReference type="Gene3D" id="1.10.472.130">
    <property type="match status" value="1"/>
</dbReference>
<proteinExistence type="predicted"/>
<evidence type="ECO:0000259" key="1">
    <source>
        <dbReference type="Pfam" id="PF17852"/>
    </source>
</evidence>
<accession>A0A7R9FKC3</accession>
<reference evidence="2" key="1">
    <citation type="submission" date="2020-11" db="EMBL/GenBank/DDBJ databases">
        <authorList>
            <person name="Tran Van P."/>
        </authorList>
    </citation>
    <scope>NUCLEOTIDE SEQUENCE</scope>
</reference>
<dbReference type="InterPro" id="IPR041466">
    <property type="entry name" value="Dynein_AAA5_ext"/>
</dbReference>
<name>A0A7R9FKC3_9NEOP</name>
<dbReference type="EMBL" id="OE000814">
    <property type="protein sequence ID" value="CAD7455108.1"/>
    <property type="molecule type" value="Genomic_DNA"/>
</dbReference>
<gene>
    <name evidence="2" type="ORF">TTEB3V08_LOCUS3189</name>
</gene>
<feature type="domain" description="Dynein heavy chain AAA 5 extension" evidence="1">
    <location>
        <begin position="230"/>
        <end position="271"/>
    </location>
</feature>
<protein>
    <recommendedName>
        <fullName evidence="1">Dynein heavy chain AAA 5 extension domain-containing protein</fullName>
    </recommendedName>
</protein>
<dbReference type="Pfam" id="PF17852">
    <property type="entry name" value="Dynein_AAA_lid"/>
    <property type="match status" value="1"/>
</dbReference>
<evidence type="ECO:0000313" key="2">
    <source>
        <dbReference type="EMBL" id="CAD7455108.1"/>
    </source>
</evidence>